<feature type="region of interest" description="Disordered" evidence="5">
    <location>
        <begin position="121"/>
        <end position="147"/>
    </location>
</feature>
<protein>
    <submittedName>
        <fullName evidence="7">Uncharacterized protein</fullName>
    </submittedName>
</protein>
<keyword evidence="3 6" id="KW-1133">Transmembrane helix</keyword>
<dbReference type="InterPro" id="IPR006214">
    <property type="entry name" value="Bax_inhibitor_1-related"/>
</dbReference>
<keyword evidence="8" id="KW-1185">Reference proteome</keyword>
<keyword evidence="2 6" id="KW-0812">Transmembrane</keyword>
<dbReference type="STRING" id="763665.A0A2G5B8L8"/>
<dbReference type="AlphaFoldDB" id="A0A2G5B8L8"/>
<feature type="transmembrane region" description="Helical" evidence="6">
    <location>
        <begin position="26"/>
        <end position="49"/>
    </location>
</feature>
<gene>
    <name evidence="7" type="ORF">COEREDRAFT_82115</name>
</gene>
<evidence type="ECO:0000313" key="7">
    <source>
        <dbReference type="EMBL" id="PIA15366.1"/>
    </source>
</evidence>
<dbReference type="GO" id="GO:0016020">
    <property type="term" value="C:membrane"/>
    <property type="evidence" value="ECO:0007669"/>
    <property type="project" value="UniProtKB-SubCell"/>
</dbReference>
<accession>A0A2G5B8L8</accession>
<dbReference type="Proteomes" id="UP000242474">
    <property type="component" value="Unassembled WGS sequence"/>
</dbReference>
<evidence type="ECO:0000256" key="4">
    <source>
        <dbReference type="ARBA" id="ARBA00023136"/>
    </source>
</evidence>
<sequence length="147" mass="16518">MALGMTIALFGSFSVAVMTSDRAQVVYGIGAVSYAVLSVSWVGLVNWFYPTRALSSLSIVLGLIMPCISVVLNTSNMLEQASIGMDIDPISHSLTFFNDLIRMFVHLIVLLSGENNRREDEYQDKRSRRKSHGRRQFYRESGTGFWE</sequence>
<name>A0A2G5B8L8_COERN</name>
<dbReference type="Pfam" id="PF01027">
    <property type="entry name" value="Bax1-I"/>
    <property type="match status" value="1"/>
</dbReference>
<comment type="subcellular location">
    <subcellularLocation>
        <location evidence="1">Membrane</location>
        <topology evidence="1">Multi-pass membrane protein</topology>
    </subcellularLocation>
</comment>
<proteinExistence type="predicted"/>
<evidence type="ECO:0000256" key="6">
    <source>
        <dbReference type="SAM" id="Phobius"/>
    </source>
</evidence>
<reference evidence="7 8" key="1">
    <citation type="journal article" date="2015" name="Genome Biol. Evol.">
        <title>Phylogenomic analyses indicate that early fungi evolved digesting cell walls of algal ancestors of land plants.</title>
        <authorList>
            <person name="Chang Y."/>
            <person name="Wang S."/>
            <person name="Sekimoto S."/>
            <person name="Aerts A.L."/>
            <person name="Choi C."/>
            <person name="Clum A."/>
            <person name="LaButti K.M."/>
            <person name="Lindquist E.A."/>
            <person name="Yee Ngan C."/>
            <person name="Ohm R.A."/>
            <person name="Salamov A.A."/>
            <person name="Grigoriev I.V."/>
            <person name="Spatafora J.W."/>
            <person name="Berbee M.L."/>
        </authorList>
    </citation>
    <scope>NUCLEOTIDE SEQUENCE [LARGE SCALE GENOMIC DNA]</scope>
    <source>
        <strain evidence="7 8">NRRL 1564</strain>
    </source>
</reference>
<evidence type="ECO:0000313" key="8">
    <source>
        <dbReference type="Proteomes" id="UP000242474"/>
    </source>
</evidence>
<evidence type="ECO:0000256" key="3">
    <source>
        <dbReference type="ARBA" id="ARBA00022989"/>
    </source>
</evidence>
<feature type="transmembrane region" description="Helical" evidence="6">
    <location>
        <begin position="56"/>
        <end position="74"/>
    </location>
</feature>
<dbReference type="EMBL" id="KZ303508">
    <property type="protein sequence ID" value="PIA15366.1"/>
    <property type="molecule type" value="Genomic_DNA"/>
</dbReference>
<feature type="compositionally biased region" description="Basic residues" evidence="5">
    <location>
        <begin position="126"/>
        <end position="136"/>
    </location>
</feature>
<organism evidence="7 8">
    <name type="scientific">Coemansia reversa (strain ATCC 12441 / NRRL 1564)</name>
    <dbReference type="NCBI Taxonomy" id="763665"/>
    <lineage>
        <taxon>Eukaryota</taxon>
        <taxon>Fungi</taxon>
        <taxon>Fungi incertae sedis</taxon>
        <taxon>Zoopagomycota</taxon>
        <taxon>Kickxellomycotina</taxon>
        <taxon>Kickxellomycetes</taxon>
        <taxon>Kickxellales</taxon>
        <taxon>Kickxellaceae</taxon>
        <taxon>Coemansia</taxon>
    </lineage>
</organism>
<evidence type="ECO:0000256" key="5">
    <source>
        <dbReference type="SAM" id="MobiDB-lite"/>
    </source>
</evidence>
<dbReference type="OrthoDB" id="1277691at2759"/>
<evidence type="ECO:0000256" key="1">
    <source>
        <dbReference type="ARBA" id="ARBA00004141"/>
    </source>
</evidence>
<evidence type="ECO:0000256" key="2">
    <source>
        <dbReference type="ARBA" id="ARBA00022692"/>
    </source>
</evidence>
<keyword evidence="4 6" id="KW-0472">Membrane</keyword>